<dbReference type="PANTHER" id="PTHR10380">
    <property type="entry name" value="CUTICLE PROTEIN"/>
    <property type="match status" value="1"/>
</dbReference>
<dbReference type="AlphaFoldDB" id="A0A3S3NLU3"/>
<name>A0A3S3NLU3_9ACAR</name>
<proteinExistence type="predicted"/>
<dbReference type="PROSITE" id="PS00233">
    <property type="entry name" value="CHIT_BIND_RR_1"/>
    <property type="match status" value="1"/>
</dbReference>
<dbReference type="OrthoDB" id="6515429at2759"/>
<dbReference type="GO" id="GO:0008010">
    <property type="term" value="F:structural constituent of chitin-based larval cuticle"/>
    <property type="evidence" value="ECO:0007669"/>
    <property type="project" value="TreeGrafter"/>
</dbReference>
<dbReference type="InterPro" id="IPR031311">
    <property type="entry name" value="CHIT_BIND_RR_consensus"/>
</dbReference>
<dbReference type="InterPro" id="IPR050468">
    <property type="entry name" value="Cuticle_Struct_Prot"/>
</dbReference>
<keyword evidence="6" id="KW-1185">Reference proteome</keyword>
<dbReference type="Proteomes" id="UP000285301">
    <property type="component" value="Unassembled WGS sequence"/>
</dbReference>
<dbReference type="PROSITE" id="PS51155">
    <property type="entry name" value="CHIT_BIND_RR_2"/>
    <property type="match status" value="1"/>
</dbReference>
<accession>A0A3S3NLU3</accession>
<feature type="region of interest" description="Disordered" evidence="3">
    <location>
        <begin position="47"/>
        <end position="72"/>
    </location>
</feature>
<keyword evidence="1 2" id="KW-0193">Cuticle</keyword>
<evidence type="ECO:0000256" key="1">
    <source>
        <dbReference type="ARBA" id="ARBA00022460"/>
    </source>
</evidence>
<evidence type="ECO:0000256" key="2">
    <source>
        <dbReference type="PROSITE-ProRule" id="PRU00497"/>
    </source>
</evidence>
<evidence type="ECO:0000256" key="3">
    <source>
        <dbReference type="SAM" id="MobiDB-lite"/>
    </source>
</evidence>
<dbReference type="EMBL" id="NCKU01004941">
    <property type="protein sequence ID" value="RWS05229.1"/>
    <property type="molecule type" value="Genomic_DNA"/>
</dbReference>
<gene>
    <name evidence="5" type="ORF">B4U79_04462</name>
</gene>
<comment type="caution">
    <text evidence="5">The sequence shown here is derived from an EMBL/GenBank/DDBJ whole genome shotgun (WGS) entry which is preliminary data.</text>
</comment>
<evidence type="ECO:0000313" key="5">
    <source>
        <dbReference type="EMBL" id="RWS05229.1"/>
    </source>
</evidence>
<dbReference type="InterPro" id="IPR000618">
    <property type="entry name" value="Insect_cuticle"/>
</dbReference>
<feature type="compositionally biased region" description="Low complexity" evidence="3">
    <location>
        <begin position="61"/>
        <end position="72"/>
    </location>
</feature>
<feature type="chain" id="PRO_5018789509" evidence="4">
    <location>
        <begin position="23"/>
        <end position="230"/>
    </location>
</feature>
<dbReference type="GO" id="GO:0062129">
    <property type="term" value="C:chitin-based extracellular matrix"/>
    <property type="evidence" value="ECO:0007669"/>
    <property type="project" value="TreeGrafter"/>
</dbReference>
<evidence type="ECO:0000313" key="6">
    <source>
        <dbReference type="Proteomes" id="UP000285301"/>
    </source>
</evidence>
<feature type="non-terminal residue" evidence="5">
    <location>
        <position position="230"/>
    </location>
</feature>
<feature type="signal peptide" evidence="4">
    <location>
        <begin position="1"/>
        <end position="22"/>
    </location>
</feature>
<evidence type="ECO:0000256" key="4">
    <source>
        <dbReference type="SAM" id="SignalP"/>
    </source>
</evidence>
<reference evidence="5 6" key="1">
    <citation type="journal article" date="2018" name="Gigascience">
        <title>Genomes of trombidid mites reveal novel predicted allergens and laterally-transferred genes associated with secondary metabolism.</title>
        <authorList>
            <person name="Dong X."/>
            <person name="Chaisiri K."/>
            <person name="Xia D."/>
            <person name="Armstrong S.D."/>
            <person name="Fang Y."/>
            <person name="Donnelly M.J."/>
            <person name="Kadowaki T."/>
            <person name="McGarry J.W."/>
            <person name="Darby A.C."/>
            <person name="Makepeace B.L."/>
        </authorList>
    </citation>
    <scope>NUCLEOTIDE SEQUENCE [LARGE SCALE GENOMIC DNA]</scope>
    <source>
        <strain evidence="5">UoL-WK</strain>
    </source>
</reference>
<organism evidence="5 6">
    <name type="scientific">Dinothrombium tinctorium</name>
    <dbReference type="NCBI Taxonomy" id="1965070"/>
    <lineage>
        <taxon>Eukaryota</taxon>
        <taxon>Metazoa</taxon>
        <taxon>Ecdysozoa</taxon>
        <taxon>Arthropoda</taxon>
        <taxon>Chelicerata</taxon>
        <taxon>Arachnida</taxon>
        <taxon>Acari</taxon>
        <taxon>Acariformes</taxon>
        <taxon>Trombidiformes</taxon>
        <taxon>Prostigmata</taxon>
        <taxon>Anystina</taxon>
        <taxon>Parasitengona</taxon>
        <taxon>Trombidioidea</taxon>
        <taxon>Trombidiidae</taxon>
        <taxon>Dinothrombium</taxon>
    </lineage>
</organism>
<keyword evidence="4" id="KW-0732">Signal</keyword>
<dbReference type="PANTHER" id="PTHR10380:SF235">
    <property type="entry name" value="CUTICULAR PROTEIN 73D, ISOFORM B"/>
    <property type="match status" value="1"/>
</dbReference>
<dbReference type="Pfam" id="PF00379">
    <property type="entry name" value="Chitin_bind_4"/>
    <property type="match status" value="1"/>
</dbReference>
<protein>
    <submittedName>
        <fullName evidence="5">Serine/threonine-protein phosphatase 2A regulatory subunit pppA-like protein</fullName>
    </submittedName>
</protein>
<sequence length="230" mass="25448">MYLVHFVFLSLLFCSLTTTALSQYSNFNRRRNDRYSDNVFHAQASEDDWADDGDGQVGKAYSSPSSYGGSSLSYGSSSSYNKRSYGRSAGYQSLDQEKPMPYAFQYDFADDFGGNQDRKETADEYGNVKGSYGYRDANGIYRRVEYTAGPEGFRAIVNSNEPGLGTTDNPADVIYNVQDPPPGAYATRKSAYTAAGNGGGYRKRSSAAGYARQMQADYSNIMQHIVRNIQ</sequence>